<feature type="transmembrane region" description="Helical" evidence="3">
    <location>
        <begin position="90"/>
        <end position="111"/>
    </location>
</feature>
<dbReference type="InterPro" id="IPR041916">
    <property type="entry name" value="Anti_sigma_zinc_sf"/>
</dbReference>
<evidence type="ECO:0000313" key="5">
    <source>
        <dbReference type="EMBL" id="ATL32422.1"/>
    </source>
</evidence>
<evidence type="ECO:0000256" key="1">
    <source>
        <dbReference type="ARBA" id="ARBA00023015"/>
    </source>
</evidence>
<keyword evidence="1" id="KW-0805">Transcription regulation</keyword>
<dbReference type="KEGG" id="sfk:KY5_7404c"/>
<dbReference type="AlphaFoldDB" id="A0A291QLI3"/>
<dbReference type="InterPro" id="IPR027383">
    <property type="entry name" value="Znf_put"/>
</dbReference>
<feature type="domain" description="Putative zinc-finger" evidence="4">
    <location>
        <begin position="9"/>
        <end position="36"/>
    </location>
</feature>
<keyword evidence="3" id="KW-1133">Transmembrane helix</keyword>
<gene>
    <name evidence="5" type="ORF">KY5_7404c</name>
</gene>
<dbReference type="Gene3D" id="1.10.10.1320">
    <property type="entry name" value="Anti-sigma factor, zinc-finger domain"/>
    <property type="match status" value="1"/>
</dbReference>
<name>A0A291QLI3_9ACTN</name>
<evidence type="ECO:0000256" key="3">
    <source>
        <dbReference type="SAM" id="Phobius"/>
    </source>
</evidence>
<sequence>MRSLERHRDVGAYALGVLDAADVFRFEDHLADCPACLRALDELGATTRQLERYGRLTPPSVDPFTAPDPVLLDRLLCEIRRRRGRRGRRLYAVAAAVVISAAAPVAGILTASDAEPARISARGPDGVSATLTARDRVWGTELGLTMREATPLPWVCELVAVGADGSEQAVTTWRMGASTVRVRGVAALHPEQTDRYEVRTADGRLLLTLHRRPSL</sequence>
<dbReference type="Pfam" id="PF13490">
    <property type="entry name" value="zf-HC2"/>
    <property type="match status" value="1"/>
</dbReference>
<organism evidence="5 6">
    <name type="scientific">Streptomyces formicae</name>
    <dbReference type="NCBI Taxonomy" id="1616117"/>
    <lineage>
        <taxon>Bacteria</taxon>
        <taxon>Bacillati</taxon>
        <taxon>Actinomycetota</taxon>
        <taxon>Actinomycetes</taxon>
        <taxon>Kitasatosporales</taxon>
        <taxon>Streptomycetaceae</taxon>
        <taxon>Streptomyces</taxon>
    </lineage>
</organism>
<accession>A0A291QLI3</accession>
<dbReference type="EMBL" id="CP022685">
    <property type="protein sequence ID" value="ATL32422.1"/>
    <property type="molecule type" value="Genomic_DNA"/>
</dbReference>
<evidence type="ECO:0000313" key="6">
    <source>
        <dbReference type="Proteomes" id="UP000221011"/>
    </source>
</evidence>
<evidence type="ECO:0000256" key="2">
    <source>
        <dbReference type="ARBA" id="ARBA00023163"/>
    </source>
</evidence>
<protein>
    <submittedName>
        <fullName evidence="5">Putative membrane protein</fullName>
    </submittedName>
</protein>
<dbReference type="Proteomes" id="UP000221011">
    <property type="component" value="Chromosome"/>
</dbReference>
<keyword evidence="3" id="KW-0472">Membrane</keyword>
<keyword evidence="2" id="KW-0804">Transcription</keyword>
<evidence type="ECO:0000259" key="4">
    <source>
        <dbReference type="Pfam" id="PF13490"/>
    </source>
</evidence>
<dbReference type="RefSeq" id="WP_098246376.1">
    <property type="nucleotide sequence ID" value="NZ_CP022685.1"/>
</dbReference>
<keyword evidence="3" id="KW-0812">Transmembrane</keyword>
<proteinExistence type="predicted"/>
<reference evidence="5 6" key="1">
    <citation type="submission" date="2017-08" db="EMBL/GenBank/DDBJ databases">
        <title>Complete Genome Sequence of Streptomyces formicae KY5, the formicamycin producer.</title>
        <authorList>
            <person name="Holmes N.A."/>
            <person name="Devine R."/>
            <person name="Qin Z."/>
            <person name="Seipke R.F."/>
            <person name="Wilkinson B."/>
            <person name="Hutchings M.I."/>
        </authorList>
    </citation>
    <scope>NUCLEOTIDE SEQUENCE [LARGE SCALE GENOMIC DNA]</scope>
    <source>
        <strain evidence="5 6">KY5</strain>
    </source>
</reference>
<keyword evidence="6" id="KW-1185">Reference proteome</keyword>